<reference evidence="3 4" key="1">
    <citation type="submission" date="2020-08" db="EMBL/GenBank/DDBJ databases">
        <title>Sequencing the genomes of 1000 actinobacteria strains.</title>
        <authorList>
            <person name="Klenk H.-P."/>
        </authorList>
    </citation>
    <scope>NUCLEOTIDE SEQUENCE [LARGE SCALE GENOMIC DNA]</scope>
    <source>
        <strain evidence="3 4">DSM 43036</strain>
    </source>
</reference>
<evidence type="ECO:0000313" key="3">
    <source>
        <dbReference type="EMBL" id="MBB5112649.1"/>
    </source>
</evidence>
<evidence type="ECO:0000313" key="4">
    <source>
        <dbReference type="Proteomes" id="UP000618986"/>
    </source>
</evidence>
<keyword evidence="3" id="KW-0560">Oxidoreductase</keyword>
<proteinExistence type="predicted"/>
<evidence type="ECO:0000256" key="1">
    <source>
        <dbReference type="SAM" id="MobiDB-lite"/>
    </source>
</evidence>
<protein>
    <submittedName>
        <fullName evidence="3">dTDP-6-deoxy-L-talose 4-dehydrogenase [NAD(P)+]</fullName>
        <ecNumber evidence="3">1.1.1.344</ecNumber>
    </submittedName>
</protein>
<dbReference type="InterPro" id="IPR036291">
    <property type="entry name" value="NAD(P)-bd_dom_sf"/>
</dbReference>
<gene>
    <name evidence="3" type="ORF">FHU28_002488</name>
</gene>
<organism evidence="3 4">
    <name type="scientific">Micromonospora echinospora</name>
    <name type="common">Micromonospora purpurea</name>
    <dbReference type="NCBI Taxonomy" id="1877"/>
    <lineage>
        <taxon>Bacteria</taxon>
        <taxon>Bacillati</taxon>
        <taxon>Actinomycetota</taxon>
        <taxon>Actinomycetes</taxon>
        <taxon>Micromonosporales</taxon>
        <taxon>Micromonosporaceae</taxon>
        <taxon>Micromonospora</taxon>
    </lineage>
</organism>
<dbReference type="InterPro" id="IPR001509">
    <property type="entry name" value="Epimerase_deHydtase"/>
</dbReference>
<dbReference type="InterPro" id="IPR050177">
    <property type="entry name" value="Lipid_A_modif_metabolic_enz"/>
</dbReference>
<dbReference type="Pfam" id="PF01370">
    <property type="entry name" value="Epimerase"/>
    <property type="match status" value="1"/>
</dbReference>
<dbReference type="GO" id="GO:0016491">
    <property type="term" value="F:oxidoreductase activity"/>
    <property type="evidence" value="ECO:0007669"/>
    <property type="project" value="UniProtKB-KW"/>
</dbReference>
<dbReference type="Gene3D" id="3.40.50.720">
    <property type="entry name" value="NAD(P)-binding Rossmann-like Domain"/>
    <property type="match status" value="1"/>
</dbReference>
<dbReference type="SUPFAM" id="SSF51735">
    <property type="entry name" value="NAD(P)-binding Rossmann-fold domains"/>
    <property type="match status" value="1"/>
</dbReference>
<dbReference type="PANTHER" id="PTHR43245">
    <property type="entry name" value="BIFUNCTIONAL POLYMYXIN RESISTANCE PROTEIN ARNA"/>
    <property type="match status" value="1"/>
</dbReference>
<dbReference type="EC" id="1.1.1.344" evidence="3"/>
<dbReference type="Gene3D" id="3.90.25.10">
    <property type="entry name" value="UDP-galactose 4-epimerase, domain 1"/>
    <property type="match status" value="1"/>
</dbReference>
<name>A0ABR6MBA4_MICEC</name>
<evidence type="ECO:0000259" key="2">
    <source>
        <dbReference type="Pfam" id="PF01370"/>
    </source>
</evidence>
<feature type="region of interest" description="Disordered" evidence="1">
    <location>
        <begin position="306"/>
        <end position="328"/>
    </location>
</feature>
<sequence length="328" mass="34273">MTGDRPRAVVLGGTGFVGGHVADAFTDAGHDVLTVARRAPAGRRHRFTALDLGSTDPETLARLLDAEGPVAVVDATGSSWGLDPGRMAGRCTRLSGLLLDALRRATCRPRLVHLGSVLEYGPQPVEPADPRRTPAPDTAYGRAKLAATRAVLAATDAGDVDAVVLRLVNALGPGLPVTSLLGRVAAALAPAAWSGVPARVTLAPLEARRDFVDVRDAADAVLAAAGRPVTGRVLDIGRGEAVPVRSLVRLLVEVSGVPTTVVERAGPAGWRAATRWSCVDPAPAAAALGWWPRRDLRKAVTDFWHDELRRQPGTGEPAAAGKPRQRAP</sequence>
<dbReference type="Proteomes" id="UP000618986">
    <property type="component" value="Unassembled WGS sequence"/>
</dbReference>
<dbReference type="EMBL" id="JACHJC010000001">
    <property type="protein sequence ID" value="MBB5112649.1"/>
    <property type="molecule type" value="Genomic_DNA"/>
</dbReference>
<feature type="domain" description="NAD-dependent epimerase/dehydratase" evidence="2">
    <location>
        <begin position="9"/>
        <end position="237"/>
    </location>
</feature>
<comment type="caution">
    <text evidence="3">The sequence shown here is derived from an EMBL/GenBank/DDBJ whole genome shotgun (WGS) entry which is preliminary data.</text>
</comment>
<accession>A0ABR6MBA4</accession>
<keyword evidence="4" id="KW-1185">Reference proteome</keyword>
<dbReference type="PANTHER" id="PTHR43245:SF13">
    <property type="entry name" value="UDP-D-APIOSE_UDP-D-XYLOSE SYNTHASE 2"/>
    <property type="match status" value="1"/>
</dbReference>
<dbReference type="GeneID" id="300293073"/>
<dbReference type="RefSeq" id="WP_184683834.1">
    <property type="nucleotide sequence ID" value="NZ_JACHJC010000001.1"/>
</dbReference>